<dbReference type="Proteomes" id="UP000028602">
    <property type="component" value="Unassembled WGS sequence"/>
</dbReference>
<feature type="transmembrane region" description="Helical" evidence="4">
    <location>
        <begin position="68"/>
        <end position="87"/>
    </location>
</feature>
<feature type="transmembrane region" description="Helical" evidence="4">
    <location>
        <begin position="99"/>
        <end position="118"/>
    </location>
</feature>
<keyword evidence="2 4" id="KW-1133">Transmembrane helix</keyword>
<sequence length="454" mass="50949">MQHQPQGSAGAIHPLIRKLMHTAGVRREEVSLLLWSMLYIFCVLSAYYVIRPIRDTLGIDGGVNNLQWLFAATLIVMILLTLPFSALSSRLPRRRFIPWVYRFFIIHLLIFAALMFFLPRGDHRWLGRVFFVWVSVFNLYVVSVFWSLVADIFSRERASRLFSLMAAGATLGAVIGSLLTTVLVRWLNMSGLFLLSAVLLEVAVFCVRQLNTQVRKNPLSDTEDHDTVPAQADDGPVKGGIFDGILAIARSGYLLNICLYMLLFSVTSTFVYFRQADLVHQIFKSDESRTTFFAASDLSVNILTLLSQLLITGRLLSRYGTRRVLAILPLVTLAGFLMLSVWPTLAGLFIFAVLRRAGNFAFARPAREVLFTVLSREQKYKAKNVTDTVVYRAGDQAGAWSWTAMNAVGLSGSLIAWLAIPLSLLWLINSLWLGKKQKLLENKKQPERLPVSGG</sequence>
<feature type="transmembrane region" description="Helical" evidence="4">
    <location>
        <begin position="253"/>
        <end position="273"/>
    </location>
</feature>
<dbReference type="SUPFAM" id="SSF103473">
    <property type="entry name" value="MFS general substrate transporter"/>
    <property type="match status" value="1"/>
</dbReference>
<keyword evidence="6" id="KW-1185">Reference proteome</keyword>
<accession>A0A085JEV8</accession>
<dbReference type="PANTHER" id="PTHR43596">
    <property type="entry name" value="ADP,ATP CARRIER PROTEIN"/>
    <property type="match status" value="1"/>
</dbReference>
<name>A0A085JEV8_9GAMM</name>
<protein>
    <submittedName>
        <fullName evidence="5">Putative inner membrane protein</fullName>
    </submittedName>
</protein>
<dbReference type="Gene3D" id="1.20.1250.20">
    <property type="entry name" value="MFS general substrate transporter like domains"/>
    <property type="match status" value="1"/>
</dbReference>
<evidence type="ECO:0000256" key="3">
    <source>
        <dbReference type="ARBA" id="ARBA00023136"/>
    </source>
</evidence>
<dbReference type="Pfam" id="PF07690">
    <property type="entry name" value="MFS_1"/>
    <property type="match status" value="1"/>
</dbReference>
<evidence type="ECO:0000313" key="5">
    <source>
        <dbReference type="EMBL" id="KFD19004.1"/>
    </source>
</evidence>
<organism evidence="5 6">
    <name type="scientific">Tatumella ptyseos ATCC 33301</name>
    <dbReference type="NCBI Taxonomy" id="1005995"/>
    <lineage>
        <taxon>Bacteria</taxon>
        <taxon>Pseudomonadati</taxon>
        <taxon>Pseudomonadota</taxon>
        <taxon>Gammaproteobacteria</taxon>
        <taxon>Enterobacterales</taxon>
        <taxon>Erwiniaceae</taxon>
        <taxon>Tatumella</taxon>
    </lineage>
</organism>
<dbReference type="InterPro" id="IPR036259">
    <property type="entry name" value="MFS_trans_sf"/>
</dbReference>
<evidence type="ECO:0000256" key="1">
    <source>
        <dbReference type="ARBA" id="ARBA00022692"/>
    </source>
</evidence>
<proteinExistence type="predicted"/>
<evidence type="ECO:0000313" key="6">
    <source>
        <dbReference type="Proteomes" id="UP000028602"/>
    </source>
</evidence>
<dbReference type="EMBL" id="JMPR01000035">
    <property type="protein sequence ID" value="KFD19004.1"/>
    <property type="molecule type" value="Genomic_DNA"/>
</dbReference>
<dbReference type="eggNOG" id="COG3202">
    <property type="taxonomic scope" value="Bacteria"/>
</dbReference>
<feature type="transmembrane region" description="Helical" evidence="4">
    <location>
        <begin position="324"/>
        <end position="354"/>
    </location>
</feature>
<comment type="caution">
    <text evidence="5">The sequence shown here is derived from an EMBL/GenBank/DDBJ whole genome shotgun (WGS) entry which is preliminary data.</text>
</comment>
<reference evidence="5 6" key="1">
    <citation type="submission" date="2014-05" db="EMBL/GenBank/DDBJ databases">
        <title>ATOL: Assembling a taxonomically balanced genome-scale reconstruction of the evolutionary history of the Enterobacteriaceae.</title>
        <authorList>
            <person name="Plunkett G.III."/>
            <person name="Neeno-Eckwall E.C."/>
            <person name="Glasner J.D."/>
            <person name="Perna N.T."/>
        </authorList>
    </citation>
    <scope>NUCLEOTIDE SEQUENCE [LARGE SCALE GENOMIC DNA]</scope>
    <source>
        <strain evidence="5 6">ATCC 33301</strain>
    </source>
</reference>
<dbReference type="InterPro" id="IPR011701">
    <property type="entry name" value="MFS"/>
</dbReference>
<dbReference type="GO" id="GO:0022857">
    <property type="term" value="F:transmembrane transporter activity"/>
    <property type="evidence" value="ECO:0007669"/>
    <property type="project" value="InterPro"/>
</dbReference>
<dbReference type="AlphaFoldDB" id="A0A085JEV8"/>
<feature type="transmembrane region" description="Helical" evidence="4">
    <location>
        <begin position="414"/>
        <end position="434"/>
    </location>
</feature>
<feature type="transmembrane region" description="Helical" evidence="4">
    <location>
        <begin position="130"/>
        <end position="149"/>
    </location>
</feature>
<keyword evidence="3 4" id="KW-0472">Membrane</keyword>
<evidence type="ECO:0000256" key="4">
    <source>
        <dbReference type="SAM" id="Phobius"/>
    </source>
</evidence>
<feature type="transmembrane region" description="Helical" evidence="4">
    <location>
        <begin position="161"/>
        <end position="180"/>
    </location>
</feature>
<dbReference type="RefSeq" id="WP_025901996.1">
    <property type="nucleotide sequence ID" value="NZ_ATMJ01000021.1"/>
</dbReference>
<evidence type="ECO:0000256" key="2">
    <source>
        <dbReference type="ARBA" id="ARBA00022989"/>
    </source>
</evidence>
<feature type="transmembrane region" description="Helical" evidence="4">
    <location>
        <begin position="293"/>
        <end position="312"/>
    </location>
</feature>
<dbReference type="PANTHER" id="PTHR43596:SF1">
    <property type="entry name" value="ADP,ATP CARRIER PROTEIN"/>
    <property type="match status" value="1"/>
</dbReference>
<gene>
    <name evidence="5" type="ORF">GTPT_2305</name>
</gene>
<feature type="transmembrane region" description="Helical" evidence="4">
    <location>
        <begin position="30"/>
        <end position="48"/>
    </location>
</feature>
<keyword evidence="1 4" id="KW-0812">Transmembrane</keyword>
<feature type="transmembrane region" description="Helical" evidence="4">
    <location>
        <begin position="186"/>
        <end position="207"/>
    </location>
</feature>